<dbReference type="Proteomes" id="UP000708208">
    <property type="component" value="Unassembled WGS sequence"/>
</dbReference>
<organism evidence="2 3">
    <name type="scientific">Allacma fusca</name>
    <dbReference type="NCBI Taxonomy" id="39272"/>
    <lineage>
        <taxon>Eukaryota</taxon>
        <taxon>Metazoa</taxon>
        <taxon>Ecdysozoa</taxon>
        <taxon>Arthropoda</taxon>
        <taxon>Hexapoda</taxon>
        <taxon>Collembola</taxon>
        <taxon>Symphypleona</taxon>
        <taxon>Sminthuridae</taxon>
        <taxon>Allacma</taxon>
    </lineage>
</organism>
<dbReference type="SMART" id="SM00587">
    <property type="entry name" value="CHK"/>
    <property type="match status" value="1"/>
</dbReference>
<dbReference type="InterPro" id="IPR004119">
    <property type="entry name" value="EcKL"/>
</dbReference>
<dbReference type="AlphaFoldDB" id="A0A8J2P685"/>
<name>A0A8J2P685_9HEXA</name>
<comment type="caution">
    <text evidence="2">The sequence shown here is derived from an EMBL/GenBank/DDBJ whole genome shotgun (WGS) entry which is preliminary data.</text>
</comment>
<proteinExistence type="predicted"/>
<evidence type="ECO:0000313" key="3">
    <source>
        <dbReference type="Proteomes" id="UP000708208"/>
    </source>
</evidence>
<gene>
    <name evidence="2" type="ORF">AFUS01_LOCUS16186</name>
</gene>
<evidence type="ECO:0000313" key="2">
    <source>
        <dbReference type="EMBL" id="CAG7727337.1"/>
    </source>
</evidence>
<accession>A0A8J2P685</accession>
<dbReference type="Pfam" id="PF02958">
    <property type="entry name" value="EcKL"/>
    <property type="match status" value="1"/>
</dbReference>
<dbReference type="EMBL" id="CAJVCH010147320">
    <property type="protein sequence ID" value="CAG7727337.1"/>
    <property type="molecule type" value="Genomic_DNA"/>
</dbReference>
<reference evidence="2" key="1">
    <citation type="submission" date="2021-06" db="EMBL/GenBank/DDBJ databases">
        <authorList>
            <person name="Hodson N. C."/>
            <person name="Mongue J. A."/>
            <person name="Jaron S. K."/>
        </authorList>
    </citation>
    <scope>NUCLEOTIDE SEQUENCE</scope>
</reference>
<keyword evidence="3" id="KW-1185">Reference proteome</keyword>
<sequence length="419" mass="47954">MATICTDSESLDKYGEILIKNGITSEIKEIQTILPDLVGDHFSSRCECLSVYFKDSTLTPLELFVKKTVTNYGYALLLNDMELFQTEKEFFNTVVIAMKELMKQKNGLDLESSLPKCYYADKELVVMENLVKNGYFVLDKTNGHTFEQSRIALRSLAKLHGISYVLVNQLGEEAFLEKYPFLREARMWSPKGAPVNAPYLQSIIDATIKILQKHPTTGSDKMLEQVLQYEKDAFFKLSRYFNLKNPSCAKVICHGDLWNPNLLFKGSDKTKELEECVIIDFQTVHLGSPASDLVRYLFLAVDVTVRRHDWKTLLEVYYEYFKETVEKLEGVTKFSLKDLINDFVENVEPGYYFGLFSAFETSGGEGVPDIENIEGDVMDTLTSTFHKAIEDTLKEKGNDYSVILVEAFHEFQKLSDQRN</sequence>
<dbReference type="OrthoDB" id="190089at2759"/>
<dbReference type="PANTHER" id="PTHR11012:SF30">
    <property type="entry name" value="PROTEIN KINASE-LIKE DOMAIN-CONTAINING"/>
    <property type="match status" value="1"/>
</dbReference>
<protein>
    <recommendedName>
        <fullName evidence="1">CHK kinase-like domain-containing protein</fullName>
    </recommendedName>
</protein>
<feature type="domain" description="CHK kinase-like" evidence="1">
    <location>
        <begin position="125"/>
        <end position="327"/>
    </location>
</feature>
<dbReference type="InterPro" id="IPR015897">
    <property type="entry name" value="CHK_kinase-like"/>
</dbReference>
<dbReference type="PANTHER" id="PTHR11012">
    <property type="entry name" value="PROTEIN KINASE-LIKE DOMAIN-CONTAINING"/>
    <property type="match status" value="1"/>
</dbReference>
<evidence type="ECO:0000259" key="1">
    <source>
        <dbReference type="SMART" id="SM00587"/>
    </source>
</evidence>